<comment type="caution">
    <text evidence="1">The sequence shown here is derived from an EMBL/GenBank/DDBJ whole genome shotgun (WGS) entry which is preliminary data.</text>
</comment>
<dbReference type="EMBL" id="BARV01039650">
    <property type="protein sequence ID" value="GAI47217.1"/>
    <property type="molecule type" value="Genomic_DNA"/>
</dbReference>
<proteinExistence type="predicted"/>
<evidence type="ECO:0000313" key="1">
    <source>
        <dbReference type="EMBL" id="GAI47217.1"/>
    </source>
</evidence>
<protein>
    <recommendedName>
        <fullName evidence="2">Methyltransferase type 11 domain-containing protein</fullName>
    </recommendedName>
</protein>
<dbReference type="SUPFAM" id="SSF53335">
    <property type="entry name" value="S-adenosyl-L-methionine-dependent methyltransferases"/>
    <property type="match status" value="1"/>
</dbReference>
<evidence type="ECO:0008006" key="2">
    <source>
        <dbReference type="Google" id="ProtNLM"/>
    </source>
</evidence>
<organism evidence="1">
    <name type="scientific">marine sediment metagenome</name>
    <dbReference type="NCBI Taxonomy" id="412755"/>
    <lineage>
        <taxon>unclassified sequences</taxon>
        <taxon>metagenomes</taxon>
        <taxon>ecological metagenomes</taxon>
    </lineage>
</organism>
<accession>X1NT51</accession>
<reference evidence="1" key="1">
    <citation type="journal article" date="2014" name="Front. Microbiol.">
        <title>High frequency of phylogenetically diverse reductive dehalogenase-homologous genes in deep subseafloor sedimentary metagenomes.</title>
        <authorList>
            <person name="Kawai M."/>
            <person name="Futagami T."/>
            <person name="Toyoda A."/>
            <person name="Takaki Y."/>
            <person name="Nishi S."/>
            <person name="Hori S."/>
            <person name="Arai W."/>
            <person name="Tsubouchi T."/>
            <person name="Morono Y."/>
            <person name="Uchiyama I."/>
            <person name="Ito T."/>
            <person name="Fujiyama A."/>
            <person name="Inagaki F."/>
            <person name="Takami H."/>
        </authorList>
    </citation>
    <scope>NUCLEOTIDE SEQUENCE</scope>
    <source>
        <strain evidence="1">Expedition CK06-06</strain>
    </source>
</reference>
<dbReference type="InterPro" id="IPR029063">
    <property type="entry name" value="SAM-dependent_MTases_sf"/>
</dbReference>
<feature type="non-terminal residue" evidence="1">
    <location>
        <position position="1"/>
    </location>
</feature>
<dbReference type="Gene3D" id="3.40.50.150">
    <property type="entry name" value="Vaccinia Virus protein VP39"/>
    <property type="match status" value="1"/>
</dbReference>
<dbReference type="AlphaFoldDB" id="X1NT51"/>
<name>X1NT51_9ZZZZ</name>
<sequence>LKKVEIPIKVWKEDILSDDFSKRYNSSFDVSFSLGFIEHFTSKDLLKVVKTHFDIIRDNGVAIISVPNVAVLRKITGLMFSPFDTFQRHNLKICRIEPLKKLLKQWGRIEYFGYYGGKFDSCVSGSKKINSIFEVVNRLDVDKHKSFFYPSVISIVKKEECH</sequence>
<gene>
    <name evidence="1" type="ORF">S06H3_60704</name>
</gene>